<organism evidence="1 2">
    <name type="scientific">Steinernema glaseri</name>
    <dbReference type="NCBI Taxonomy" id="37863"/>
    <lineage>
        <taxon>Eukaryota</taxon>
        <taxon>Metazoa</taxon>
        <taxon>Ecdysozoa</taxon>
        <taxon>Nematoda</taxon>
        <taxon>Chromadorea</taxon>
        <taxon>Rhabditida</taxon>
        <taxon>Tylenchina</taxon>
        <taxon>Panagrolaimomorpha</taxon>
        <taxon>Strongyloidoidea</taxon>
        <taxon>Steinernematidae</taxon>
        <taxon>Steinernema</taxon>
    </lineage>
</organism>
<dbReference type="AlphaFoldDB" id="A0A1I7YRD5"/>
<evidence type="ECO:0000313" key="2">
    <source>
        <dbReference type="WBParaSite" id="L893_g18935.t1"/>
    </source>
</evidence>
<accession>A0A1I7YRD5</accession>
<name>A0A1I7YRD5_9BILA</name>
<dbReference type="WBParaSite" id="L893_g18935.t1">
    <property type="protein sequence ID" value="L893_g18935.t1"/>
    <property type="gene ID" value="L893_g18935"/>
</dbReference>
<protein>
    <submittedName>
        <fullName evidence="2">FBD domain-containing protein</fullName>
    </submittedName>
</protein>
<dbReference type="Proteomes" id="UP000095287">
    <property type="component" value="Unplaced"/>
</dbReference>
<sequence>MSEKEQTKSQAKRLKAVARRLGRRLSRFVYFVTKGEFGYDEERERAKLEALFAQRRQEKFLSRGAAMAWVPFAFIESVCATLGSSSRWQLMCMNDGNPGHCDGPWSTTARDIKVKFFHQCVLFQGRDEVRYDQEHFHYNDQGNSEDLRNAKYAICRNLMLTRNNLRSLSLYGRPAKLDKKGDLTTLLTRSQIEKLHIMSAYYLDNYLAYISPWYLKSVEISHCKFKSASPLSCWLKKVLANKYLYEFEVSYNSVEEAVTEKDDFEEDVLRLLTRALKKVEDCMYLVELPVFHIRRNDSIADLRVSFLRNYLDQWTGYRAESIRGRILVH</sequence>
<keyword evidence="1" id="KW-1185">Reference proteome</keyword>
<reference evidence="2" key="1">
    <citation type="submission" date="2016-11" db="UniProtKB">
        <authorList>
            <consortium name="WormBaseParasite"/>
        </authorList>
    </citation>
    <scope>IDENTIFICATION</scope>
</reference>
<evidence type="ECO:0000313" key="1">
    <source>
        <dbReference type="Proteomes" id="UP000095287"/>
    </source>
</evidence>
<proteinExistence type="predicted"/>